<dbReference type="GO" id="GO:0006298">
    <property type="term" value="P:mismatch repair"/>
    <property type="evidence" value="ECO:0007669"/>
    <property type="project" value="InterPro"/>
</dbReference>
<dbReference type="InterPro" id="IPR007695">
    <property type="entry name" value="DNA_mismatch_repair_MutS-lik_N"/>
</dbReference>
<dbReference type="AlphaFoldDB" id="A0A7J5H489"/>
<evidence type="ECO:0000313" key="4">
    <source>
        <dbReference type="Proteomes" id="UP000442334"/>
    </source>
</evidence>
<feature type="compositionally biased region" description="Basic and acidic residues" evidence="1">
    <location>
        <begin position="105"/>
        <end position="122"/>
    </location>
</feature>
<sequence length="435" mass="49724">MAKKQEQENAADMLRQFDSLKQKHPDAMLLFRKGDFYEMYKEDAVKAATILAITLTSRAFPGEKAPVKYTLFPHHALDVYLPKLIRSGQRVAICDQLETPILKKEEQTDQKAGEKSKVKEEIIPNNTDMAKRKKDPAVQDKPVQTATNEVQEKPVRQKNAGQKAEAKADTNVEQQAEAKKERKPREPQMVTADGGKVTHGHAYQGKDNPEDWYFTAKIDGQQLKPQKMDAADLAAYQKKELTVPQLMERYYPTKLMPKVPEDTYRFPRQMEGAEGAVAIEKFNVYKEKDEQRPDFGRYKFYAQVDGARMSAVASRQDLNAYFDRVMTPNQLIEKNFGERLHLKSAYEKYRLPEGVDPKGIRVAKDHTDNKWKVYVDMGDKGKTAKHEISFDDGYSLFKTRTATREQIAAKYLTPEINGLLSAQTAKLEKSNSMKM</sequence>
<dbReference type="RefSeq" id="WP_151858588.1">
    <property type="nucleotide sequence ID" value="NZ_WCTZ01000014.1"/>
</dbReference>
<evidence type="ECO:0000259" key="2">
    <source>
        <dbReference type="Pfam" id="PF01624"/>
    </source>
</evidence>
<name>A0A7J5H489_BACUN</name>
<dbReference type="InterPro" id="IPR016151">
    <property type="entry name" value="DNA_mismatch_repair_MutS_N"/>
</dbReference>
<protein>
    <submittedName>
        <fullName evidence="3">DNA mismatch repair protein MutS</fullName>
    </submittedName>
</protein>
<evidence type="ECO:0000313" key="3">
    <source>
        <dbReference type="EMBL" id="KAB4184797.1"/>
    </source>
</evidence>
<dbReference type="Proteomes" id="UP000442334">
    <property type="component" value="Unassembled WGS sequence"/>
</dbReference>
<feature type="region of interest" description="Disordered" evidence="1">
    <location>
        <begin position="105"/>
        <end position="208"/>
    </location>
</feature>
<proteinExistence type="predicted"/>
<gene>
    <name evidence="3" type="ORF">GAQ34_12255</name>
</gene>
<feature type="compositionally biased region" description="Basic and acidic residues" evidence="1">
    <location>
        <begin position="164"/>
        <end position="186"/>
    </location>
</feature>
<dbReference type="GO" id="GO:0005524">
    <property type="term" value="F:ATP binding"/>
    <property type="evidence" value="ECO:0007669"/>
    <property type="project" value="InterPro"/>
</dbReference>
<organism evidence="3 4">
    <name type="scientific">Bacteroides uniformis</name>
    <dbReference type="NCBI Taxonomy" id="820"/>
    <lineage>
        <taxon>Bacteria</taxon>
        <taxon>Pseudomonadati</taxon>
        <taxon>Bacteroidota</taxon>
        <taxon>Bacteroidia</taxon>
        <taxon>Bacteroidales</taxon>
        <taxon>Bacteroidaceae</taxon>
        <taxon>Bacteroides</taxon>
    </lineage>
</organism>
<feature type="domain" description="DNA mismatch repair protein MutS-like N-terminal" evidence="2">
    <location>
        <begin position="13"/>
        <end position="104"/>
    </location>
</feature>
<dbReference type="Pfam" id="PF01624">
    <property type="entry name" value="MutS_I"/>
    <property type="match status" value="1"/>
</dbReference>
<evidence type="ECO:0000256" key="1">
    <source>
        <dbReference type="SAM" id="MobiDB-lite"/>
    </source>
</evidence>
<dbReference type="Gene3D" id="3.40.1170.10">
    <property type="entry name" value="DNA repair protein MutS, domain I"/>
    <property type="match status" value="1"/>
</dbReference>
<dbReference type="GO" id="GO:0030983">
    <property type="term" value="F:mismatched DNA binding"/>
    <property type="evidence" value="ECO:0007669"/>
    <property type="project" value="InterPro"/>
</dbReference>
<comment type="caution">
    <text evidence="3">The sequence shown here is derived from an EMBL/GenBank/DDBJ whole genome shotgun (WGS) entry which is preliminary data.</text>
</comment>
<reference evidence="3 4" key="1">
    <citation type="journal article" date="2019" name="Nat. Med.">
        <title>A library of human gut bacterial isolates paired with longitudinal multiomics data enables mechanistic microbiome research.</title>
        <authorList>
            <person name="Poyet M."/>
            <person name="Groussin M."/>
            <person name="Gibbons S.M."/>
            <person name="Avila-Pacheco J."/>
            <person name="Jiang X."/>
            <person name="Kearney S.M."/>
            <person name="Perrotta A.R."/>
            <person name="Berdy B."/>
            <person name="Zhao S."/>
            <person name="Lieberman T.D."/>
            <person name="Swanson P.K."/>
            <person name="Smith M."/>
            <person name="Roesemann S."/>
            <person name="Alexander J.E."/>
            <person name="Rich S.A."/>
            <person name="Livny J."/>
            <person name="Vlamakis H."/>
            <person name="Clish C."/>
            <person name="Bullock K."/>
            <person name="Deik A."/>
            <person name="Scott J."/>
            <person name="Pierce K.A."/>
            <person name="Xavier R.J."/>
            <person name="Alm E.J."/>
        </authorList>
    </citation>
    <scope>NUCLEOTIDE SEQUENCE [LARGE SCALE GENOMIC DNA]</scope>
    <source>
        <strain evidence="3 4">BIOML-A21</strain>
    </source>
</reference>
<dbReference type="EMBL" id="WCUA01000012">
    <property type="protein sequence ID" value="KAB4184797.1"/>
    <property type="molecule type" value="Genomic_DNA"/>
</dbReference>
<dbReference type="SUPFAM" id="SSF55271">
    <property type="entry name" value="DNA repair protein MutS, domain I"/>
    <property type="match status" value="1"/>
</dbReference>
<accession>A0A7J5H489</accession>